<gene>
    <name evidence="1" type="ORF">HMPREF9997_01007</name>
</gene>
<organism evidence="1 2">
    <name type="scientific">Corynebacterium durum F0235</name>
    <dbReference type="NCBI Taxonomy" id="1035195"/>
    <lineage>
        <taxon>Bacteria</taxon>
        <taxon>Bacillati</taxon>
        <taxon>Actinomycetota</taxon>
        <taxon>Actinomycetes</taxon>
        <taxon>Mycobacteriales</taxon>
        <taxon>Corynebacteriaceae</taxon>
        <taxon>Corynebacterium</taxon>
    </lineage>
</organism>
<dbReference type="EMBL" id="AMEM01000016">
    <property type="protein sequence ID" value="EKX90942.1"/>
    <property type="molecule type" value="Genomic_DNA"/>
</dbReference>
<reference evidence="1 2" key="1">
    <citation type="submission" date="2012-05" db="EMBL/GenBank/DDBJ databases">
        <authorList>
            <person name="Weinstock G."/>
            <person name="Sodergren E."/>
            <person name="Lobos E.A."/>
            <person name="Fulton L."/>
            <person name="Fulton R."/>
            <person name="Courtney L."/>
            <person name="Fronick C."/>
            <person name="O'Laughlin M."/>
            <person name="Godfrey J."/>
            <person name="Wilson R.M."/>
            <person name="Miner T."/>
            <person name="Farmer C."/>
            <person name="Delehaunty K."/>
            <person name="Cordes M."/>
            <person name="Minx P."/>
            <person name="Tomlinson C."/>
            <person name="Chen J."/>
            <person name="Wollam A."/>
            <person name="Pepin K.H."/>
            <person name="Bhonagiri V."/>
            <person name="Zhang X."/>
            <person name="Suruliraj S."/>
            <person name="Warren W."/>
            <person name="Mitreva M."/>
            <person name="Mardis E.R."/>
            <person name="Wilson R.K."/>
        </authorList>
    </citation>
    <scope>NUCLEOTIDE SEQUENCE [LARGE SCALE GENOMIC DNA]</scope>
    <source>
        <strain evidence="1 2">F0235</strain>
    </source>
</reference>
<dbReference type="PATRIC" id="fig|1035195.3.peg.898"/>
<dbReference type="OrthoDB" id="4467269at2"/>
<keyword evidence="2" id="KW-1185">Reference proteome</keyword>
<proteinExistence type="predicted"/>
<accession>L1MI84</accession>
<evidence type="ECO:0000313" key="1">
    <source>
        <dbReference type="EMBL" id="EKX90942.1"/>
    </source>
</evidence>
<evidence type="ECO:0008006" key="3">
    <source>
        <dbReference type="Google" id="ProtNLM"/>
    </source>
</evidence>
<dbReference type="AlphaFoldDB" id="L1MI84"/>
<dbReference type="Proteomes" id="UP000010445">
    <property type="component" value="Unassembled WGS sequence"/>
</dbReference>
<dbReference type="HOGENOM" id="CLU_176768_0_0_11"/>
<dbReference type="STRING" id="1035195.HMPREF9997_01007"/>
<name>L1MI84_9CORY</name>
<evidence type="ECO:0000313" key="2">
    <source>
        <dbReference type="Proteomes" id="UP000010445"/>
    </source>
</evidence>
<dbReference type="RefSeq" id="WP_006063247.1">
    <property type="nucleotide sequence ID" value="NZ_KB290830.1"/>
</dbReference>
<comment type="caution">
    <text evidence="1">The sequence shown here is derived from an EMBL/GenBank/DDBJ whole genome shotgun (WGS) entry which is preliminary data.</text>
</comment>
<dbReference type="eggNOG" id="COG2251">
    <property type="taxonomic scope" value="Bacteria"/>
</dbReference>
<sequence length="79" mass="8344">MPFTPHEREALLSARFVGPTVVQRLEEIGFGDMSSLAAASVDEIVARAAAHLGSSCWKNSPQSRTAIANAIAVAHEQLG</sequence>
<protein>
    <recommendedName>
        <fullName evidence="3">Pathogenicity locus</fullName>
    </recommendedName>
</protein>